<evidence type="ECO:0000313" key="2">
    <source>
        <dbReference type="Proteomes" id="UP000249557"/>
    </source>
</evidence>
<accession>A0A2W4ZCM4</accession>
<comment type="caution">
    <text evidence="1">The sequence shown here is derived from an EMBL/GenBank/DDBJ whole genome shotgun (WGS) entry which is preliminary data.</text>
</comment>
<dbReference type="Proteomes" id="UP000249557">
    <property type="component" value="Unassembled WGS sequence"/>
</dbReference>
<name>A0A2W4ZCM4_9BACT</name>
<dbReference type="AlphaFoldDB" id="A0A2W4ZCM4"/>
<protein>
    <submittedName>
        <fullName evidence="1">Uncharacterized protein</fullName>
    </submittedName>
</protein>
<dbReference type="EMBL" id="QFNK01000340">
    <property type="protein sequence ID" value="PZO80103.1"/>
    <property type="molecule type" value="Genomic_DNA"/>
</dbReference>
<reference evidence="1 2" key="1">
    <citation type="submission" date="2017-08" db="EMBL/GenBank/DDBJ databases">
        <title>Infants hospitalized years apart are colonized by the same room-sourced microbial strains.</title>
        <authorList>
            <person name="Brooks B."/>
            <person name="Olm M.R."/>
            <person name="Firek B.A."/>
            <person name="Baker R."/>
            <person name="Thomas B.C."/>
            <person name="Morowitz M.J."/>
            <person name="Banfield J.F."/>
        </authorList>
    </citation>
    <scope>NUCLEOTIDE SEQUENCE [LARGE SCALE GENOMIC DNA]</scope>
    <source>
        <strain evidence="1">S2_018_000_R2_104</strain>
    </source>
</reference>
<evidence type="ECO:0000313" key="1">
    <source>
        <dbReference type="EMBL" id="PZO80103.1"/>
    </source>
</evidence>
<proteinExistence type="predicted"/>
<gene>
    <name evidence="1" type="ORF">DI626_11395</name>
</gene>
<sequence>MRNRYNAHQTPASDLLWWNLSDWVEAARTLDARRASWRKNVQRIFHVRALPLKMVWDERSLETLQDALDLLTSLSSGFRQPPRGQRENAPHTPLIAAIKNRMKQIEREQDRDSIPDGHNRLIALRSFMTGFFA</sequence>
<organism evidence="1 2">
    <name type="scientific">Micavibrio aeruginosavorus</name>
    <dbReference type="NCBI Taxonomy" id="349221"/>
    <lineage>
        <taxon>Bacteria</taxon>
        <taxon>Pseudomonadati</taxon>
        <taxon>Bdellovibrionota</taxon>
        <taxon>Bdellovibrionia</taxon>
        <taxon>Bdellovibrionales</taxon>
        <taxon>Pseudobdellovibrionaceae</taxon>
        <taxon>Micavibrio</taxon>
    </lineage>
</organism>